<organism evidence="1 2">
    <name type="scientific">Dyella mobilis</name>
    <dbReference type="NCBI Taxonomy" id="1849582"/>
    <lineage>
        <taxon>Bacteria</taxon>
        <taxon>Pseudomonadati</taxon>
        <taxon>Pseudomonadota</taxon>
        <taxon>Gammaproteobacteria</taxon>
        <taxon>Lysobacterales</taxon>
        <taxon>Rhodanobacteraceae</taxon>
        <taxon>Dyella</taxon>
    </lineage>
</organism>
<dbReference type="RefSeq" id="WP_204633120.1">
    <property type="nucleotide sequence ID" value="NZ_BSOC01000001.1"/>
</dbReference>
<proteinExistence type="predicted"/>
<sequence>MSNAILYRMPSGIPGDVSRPSMSTTETGFFNPSNPFPAYGLPGKIVSGQFVPLAANDPASVVYGFLVRPYPTTGANASDPLGTAVPPTSGPCNILRRGYMTVLNVAGTPALDGQVYSRIASPSSPTFIGDIEAAAVAGDTIEINATFMNAGDASGNVEIGYNI</sequence>
<dbReference type="Pfam" id="PF23982">
    <property type="entry name" value="XM1_gp53_minor_capsid"/>
    <property type="match status" value="1"/>
</dbReference>
<dbReference type="EMBL" id="JADIKF010000040">
    <property type="protein sequence ID" value="MBM7131561.1"/>
    <property type="molecule type" value="Genomic_DNA"/>
</dbReference>
<evidence type="ECO:0008006" key="3">
    <source>
        <dbReference type="Google" id="ProtNLM"/>
    </source>
</evidence>
<gene>
    <name evidence="1" type="ORF">ISS99_18725</name>
</gene>
<comment type="caution">
    <text evidence="1">The sequence shown here is derived from an EMBL/GenBank/DDBJ whole genome shotgun (WGS) entry which is preliminary data.</text>
</comment>
<name>A0ABS2KK89_9GAMM</name>
<protein>
    <recommendedName>
        <fullName evidence="3">Bacteriophage protein</fullName>
    </recommendedName>
</protein>
<dbReference type="InterPro" id="IPR056914">
    <property type="entry name" value="Gp53-like"/>
</dbReference>
<evidence type="ECO:0000313" key="1">
    <source>
        <dbReference type="EMBL" id="MBM7131561.1"/>
    </source>
</evidence>
<reference evidence="1" key="1">
    <citation type="submission" date="2020-10" db="EMBL/GenBank/DDBJ databases">
        <title>Phylogeny of dyella-like bacteria.</title>
        <authorList>
            <person name="Fu J."/>
        </authorList>
    </citation>
    <scope>NUCLEOTIDE SEQUENCE</scope>
    <source>
        <strain evidence="1">DHON07</strain>
    </source>
</reference>
<keyword evidence="2" id="KW-1185">Reference proteome</keyword>
<accession>A0ABS2KK89</accession>
<dbReference type="Proteomes" id="UP001430193">
    <property type="component" value="Unassembled WGS sequence"/>
</dbReference>
<evidence type="ECO:0000313" key="2">
    <source>
        <dbReference type="Proteomes" id="UP001430193"/>
    </source>
</evidence>